<proteinExistence type="predicted"/>
<evidence type="ECO:0000259" key="4">
    <source>
        <dbReference type="Pfam" id="PF05065"/>
    </source>
</evidence>
<sequence>MNYKAQLAQIIATIKAKHAQIGEIMTKSVTSGHTPSDDDEVQITVLEGEIARLEKNAERLTKLIKSVETAPNPTEIGGENPEQAAASAKGEPIPQNPEQTKSVQVESNLPKGIGFALLVKASTVATTSKGGITTREVLQGWGAPDIVIRAATQKAVIGTTTDDKFGKELIDYANLTGEFIELVRQKTVVDTIAPLMRQVPFNVKIPMQTASGSVGWVGEGKMKPVGNPEFGSMTLSHAKIAGIVLLSDELIRFSNPKADTLVRDDLVATVAQFIDQQFFDPDKTEAAESPASVLNGVTAITATGTTADKIDTDTNTLIAQLVDAGISLEGAVWAMSETRAMQISGMRDALGRIYFEGMNLTGTRSLKGLPVHTSGSLGDKIVLIVPSQILLADDGGVDFSVSGEATINMGTDDAPKMVNLFQNNLTAIRAERFIRWKPRMTKAVGYIKYTG</sequence>
<dbReference type="SUPFAM" id="SSF56563">
    <property type="entry name" value="Major capsid protein gp5"/>
    <property type="match status" value="1"/>
</dbReference>
<dbReference type="InterPro" id="IPR024455">
    <property type="entry name" value="Phage_capsid"/>
</dbReference>
<dbReference type="EMBL" id="CP034662">
    <property type="protein sequence ID" value="AZQ92619.1"/>
    <property type="molecule type" value="Genomic_DNA"/>
</dbReference>
<dbReference type="NCBIfam" id="TIGR01554">
    <property type="entry name" value="major_cap_HK97"/>
    <property type="match status" value="1"/>
</dbReference>
<dbReference type="Proteomes" id="UP000280228">
    <property type="component" value="Chromosome"/>
</dbReference>
<protein>
    <submittedName>
        <fullName evidence="5">Phage major capsid protein, HK97 family</fullName>
    </submittedName>
</protein>
<evidence type="ECO:0000313" key="6">
    <source>
        <dbReference type="Proteomes" id="UP000280228"/>
    </source>
</evidence>
<gene>
    <name evidence="5" type="ORF">EJK53_1698</name>
</gene>
<feature type="domain" description="Phage capsid-like C-terminal" evidence="4">
    <location>
        <begin position="177"/>
        <end position="447"/>
    </location>
</feature>
<dbReference type="InterPro" id="IPR054612">
    <property type="entry name" value="Phage_capsid-like_C"/>
</dbReference>
<name>A0A3Q9GEY9_MORCA</name>
<accession>A0A3Q9GEY9</accession>
<evidence type="ECO:0000256" key="1">
    <source>
        <dbReference type="ARBA" id="ARBA00004328"/>
    </source>
</evidence>
<dbReference type="RefSeq" id="WP_126705152.1">
    <property type="nucleotide sequence ID" value="NZ_CP034662.1"/>
</dbReference>
<dbReference type="AlphaFoldDB" id="A0A3Q9GEY9"/>
<reference evidence="5 6" key="1">
    <citation type="submission" date="2018-12" db="EMBL/GenBank/DDBJ databases">
        <title>Persistence of Moraxella catarrhalis in Chronic Obstructive Pulmonary Disease and Regulation of the Hag/MID Adhesin.</title>
        <authorList>
            <person name="Murphy T."/>
            <person name="Zhao X."/>
            <person name="Vyas G."/>
            <person name="Aluvathingal J."/>
            <person name="Nadendla S."/>
            <person name="Tallon L."/>
            <person name="Tettelin H."/>
        </authorList>
    </citation>
    <scope>NUCLEOTIDE SEQUENCE [LARGE SCALE GENOMIC DNA]</scope>
    <source>
        <strain evidence="5 6">46P58B1</strain>
    </source>
</reference>
<organism evidence="5 6">
    <name type="scientific">Moraxella catarrhalis</name>
    <name type="common">Branhamella catarrhalis</name>
    <dbReference type="NCBI Taxonomy" id="480"/>
    <lineage>
        <taxon>Bacteria</taxon>
        <taxon>Pseudomonadati</taxon>
        <taxon>Pseudomonadota</taxon>
        <taxon>Gammaproteobacteria</taxon>
        <taxon>Moraxellales</taxon>
        <taxon>Moraxellaceae</taxon>
        <taxon>Moraxella</taxon>
    </lineage>
</organism>
<keyword evidence="2" id="KW-0175">Coiled coil</keyword>
<evidence type="ECO:0000256" key="2">
    <source>
        <dbReference type="SAM" id="Coils"/>
    </source>
</evidence>
<dbReference type="Gene3D" id="3.30.2400.10">
    <property type="entry name" value="Major capsid protein gp5"/>
    <property type="match status" value="1"/>
</dbReference>
<evidence type="ECO:0000256" key="3">
    <source>
        <dbReference type="SAM" id="MobiDB-lite"/>
    </source>
</evidence>
<dbReference type="Pfam" id="PF05065">
    <property type="entry name" value="Phage_capsid"/>
    <property type="match status" value="1"/>
</dbReference>
<feature type="coiled-coil region" evidence="2">
    <location>
        <begin position="36"/>
        <end position="70"/>
    </location>
</feature>
<feature type="region of interest" description="Disordered" evidence="3">
    <location>
        <begin position="70"/>
        <end position="99"/>
    </location>
</feature>
<evidence type="ECO:0000313" key="5">
    <source>
        <dbReference type="EMBL" id="AZQ92619.1"/>
    </source>
</evidence>
<dbReference type="Gene3D" id="3.30.2320.10">
    <property type="entry name" value="hypothetical protein PF0899 domain"/>
    <property type="match status" value="1"/>
</dbReference>
<comment type="subcellular location">
    <subcellularLocation>
        <location evidence="1">Virion</location>
    </subcellularLocation>
</comment>